<comment type="caution">
    <text evidence="2">The sequence shown here is derived from an EMBL/GenBank/DDBJ whole genome shotgun (WGS) entry which is preliminary data.</text>
</comment>
<protein>
    <submittedName>
        <fullName evidence="2">Uncharacterized protein</fullName>
    </submittedName>
</protein>
<feature type="compositionally biased region" description="Low complexity" evidence="1">
    <location>
        <begin position="81"/>
        <end position="93"/>
    </location>
</feature>
<keyword evidence="3" id="KW-1185">Reference proteome</keyword>
<feature type="compositionally biased region" description="Polar residues" evidence="1">
    <location>
        <begin position="269"/>
        <end position="306"/>
    </location>
</feature>
<feature type="region of interest" description="Disordered" evidence="1">
    <location>
        <begin position="72"/>
        <end position="122"/>
    </location>
</feature>
<evidence type="ECO:0000313" key="2">
    <source>
        <dbReference type="EMBL" id="KAA8906825.1"/>
    </source>
</evidence>
<feature type="compositionally biased region" description="Basic residues" evidence="1">
    <location>
        <begin position="419"/>
        <end position="435"/>
    </location>
</feature>
<feature type="region of interest" description="Disordered" evidence="1">
    <location>
        <begin position="351"/>
        <end position="435"/>
    </location>
</feature>
<feature type="compositionally biased region" description="Low complexity" evidence="1">
    <location>
        <begin position="158"/>
        <end position="171"/>
    </location>
</feature>
<feature type="compositionally biased region" description="Polar residues" evidence="1">
    <location>
        <begin position="314"/>
        <end position="328"/>
    </location>
</feature>
<dbReference type="AlphaFoldDB" id="A0A5J5EY47"/>
<name>A0A5J5EY47_9PEZI</name>
<feature type="compositionally biased region" description="Polar residues" evidence="1">
    <location>
        <begin position="358"/>
        <end position="369"/>
    </location>
</feature>
<gene>
    <name evidence="2" type="ORF">FN846DRAFT_890039</name>
</gene>
<evidence type="ECO:0000313" key="3">
    <source>
        <dbReference type="Proteomes" id="UP000326924"/>
    </source>
</evidence>
<sequence length="435" mass="45427">MTRMAHLAGYSQQDINEVIAIVDSEPGSGSQLRYGNSLHQQLAAGIDPTGAETEADRELRLYLEAMHKAQAADLSSDDTRSVSVPSSVQASSPEGEGKGKEKAVDSPPGVQRAEPTPISAGGFHRAFGTGVFPQTHLLGRGAMFAGHSTNVAPTSNLRSSFSSPRPGSSASNIAAAQAHRTAHPPPPEHTVPPASVQFGSNAHPPWQSDVVRTVVERGDQGEDSPTQSLLERLYSSVFSASSGAPSLPPLNFGTAPLLQEALATFPTQSANLPDTVPSQPIQTDASQQLNPTTVPGVQSSVPTAQWRTRGASAPQDSGSTGEPIPSNQSVVSSSSSVAEAAIILSNVRKNEEAKTVNLPDTPSDLSLGSGNEADRSASASVMEAIDTADSGEPTATTHTPSPDSQDHGGPWTRVDRSRTRSRGRGHGRRWGRGNR</sequence>
<evidence type="ECO:0000256" key="1">
    <source>
        <dbReference type="SAM" id="MobiDB-lite"/>
    </source>
</evidence>
<feature type="compositionally biased region" description="Basic and acidic residues" evidence="1">
    <location>
        <begin position="95"/>
        <end position="104"/>
    </location>
</feature>
<accession>A0A5J5EY47</accession>
<organism evidence="2 3">
    <name type="scientific">Sphaerosporella brunnea</name>
    <dbReference type="NCBI Taxonomy" id="1250544"/>
    <lineage>
        <taxon>Eukaryota</taxon>
        <taxon>Fungi</taxon>
        <taxon>Dikarya</taxon>
        <taxon>Ascomycota</taxon>
        <taxon>Pezizomycotina</taxon>
        <taxon>Pezizomycetes</taxon>
        <taxon>Pezizales</taxon>
        <taxon>Pyronemataceae</taxon>
        <taxon>Sphaerosporella</taxon>
    </lineage>
</organism>
<reference evidence="2 3" key="1">
    <citation type="submission" date="2019-09" db="EMBL/GenBank/DDBJ databases">
        <title>Draft genome of the ectomycorrhizal ascomycete Sphaerosporella brunnea.</title>
        <authorList>
            <consortium name="DOE Joint Genome Institute"/>
            <person name="Benucci G.M."/>
            <person name="Marozzi G."/>
            <person name="Antonielli L."/>
            <person name="Sanchez S."/>
            <person name="Marco P."/>
            <person name="Wang X."/>
            <person name="Falini L.B."/>
            <person name="Barry K."/>
            <person name="Haridas S."/>
            <person name="Lipzen A."/>
            <person name="Labutti K."/>
            <person name="Grigoriev I.V."/>
            <person name="Murat C."/>
            <person name="Martin F."/>
            <person name="Albertini E."/>
            <person name="Donnini D."/>
            <person name="Bonito G."/>
        </authorList>
    </citation>
    <scope>NUCLEOTIDE SEQUENCE [LARGE SCALE GENOMIC DNA]</scope>
    <source>
        <strain evidence="2 3">Sb_GMNB300</strain>
    </source>
</reference>
<feature type="region of interest" description="Disordered" evidence="1">
    <location>
        <begin position="269"/>
        <end position="334"/>
    </location>
</feature>
<feature type="region of interest" description="Disordered" evidence="1">
    <location>
        <begin position="154"/>
        <end position="205"/>
    </location>
</feature>
<feature type="compositionally biased region" description="Polar residues" evidence="1">
    <location>
        <begin position="393"/>
        <end position="403"/>
    </location>
</feature>
<dbReference type="InParanoid" id="A0A5J5EY47"/>
<proteinExistence type="predicted"/>
<dbReference type="Proteomes" id="UP000326924">
    <property type="component" value="Unassembled WGS sequence"/>
</dbReference>
<dbReference type="EMBL" id="VXIS01000085">
    <property type="protein sequence ID" value="KAA8906825.1"/>
    <property type="molecule type" value="Genomic_DNA"/>
</dbReference>